<sequence>MKNKSKLKGSKHYIESDFTKSEEKIQKKLREIAKEEKVKGKIAVVKYQKIKIKDTLTTTAMKRHMNKRKTEQNKTVKRNKKRYKAKLGTWNIRTKQS</sequence>
<protein>
    <submittedName>
        <fullName evidence="1">Uncharacterized protein</fullName>
    </submittedName>
</protein>
<dbReference type="EMBL" id="JASPKY010000238">
    <property type="protein sequence ID" value="KAK9717620.1"/>
    <property type="molecule type" value="Genomic_DNA"/>
</dbReference>
<dbReference type="Proteomes" id="UP001458880">
    <property type="component" value="Unassembled WGS sequence"/>
</dbReference>
<reference evidence="1 2" key="1">
    <citation type="journal article" date="2024" name="BMC Genomics">
        <title>De novo assembly and annotation of Popillia japonica's genome with initial clues to its potential as an invasive pest.</title>
        <authorList>
            <person name="Cucini C."/>
            <person name="Boschi S."/>
            <person name="Funari R."/>
            <person name="Cardaioli E."/>
            <person name="Iannotti N."/>
            <person name="Marturano G."/>
            <person name="Paoli F."/>
            <person name="Bruttini M."/>
            <person name="Carapelli A."/>
            <person name="Frati F."/>
            <person name="Nardi F."/>
        </authorList>
    </citation>
    <scope>NUCLEOTIDE SEQUENCE [LARGE SCALE GENOMIC DNA]</scope>
    <source>
        <strain evidence="1">DMR45628</strain>
    </source>
</reference>
<dbReference type="AlphaFoldDB" id="A0AAW1KDX5"/>
<evidence type="ECO:0000313" key="2">
    <source>
        <dbReference type="Proteomes" id="UP001458880"/>
    </source>
</evidence>
<comment type="caution">
    <text evidence="1">The sequence shown here is derived from an EMBL/GenBank/DDBJ whole genome shotgun (WGS) entry which is preliminary data.</text>
</comment>
<proteinExistence type="predicted"/>
<name>A0AAW1KDX5_POPJA</name>
<keyword evidence="2" id="KW-1185">Reference proteome</keyword>
<accession>A0AAW1KDX5</accession>
<organism evidence="1 2">
    <name type="scientific">Popillia japonica</name>
    <name type="common">Japanese beetle</name>
    <dbReference type="NCBI Taxonomy" id="7064"/>
    <lineage>
        <taxon>Eukaryota</taxon>
        <taxon>Metazoa</taxon>
        <taxon>Ecdysozoa</taxon>
        <taxon>Arthropoda</taxon>
        <taxon>Hexapoda</taxon>
        <taxon>Insecta</taxon>
        <taxon>Pterygota</taxon>
        <taxon>Neoptera</taxon>
        <taxon>Endopterygota</taxon>
        <taxon>Coleoptera</taxon>
        <taxon>Polyphaga</taxon>
        <taxon>Scarabaeiformia</taxon>
        <taxon>Scarabaeidae</taxon>
        <taxon>Rutelinae</taxon>
        <taxon>Popillia</taxon>
    </lineage>
</organism>
<gene>
    <name evidence="1" type="ORF">QE152_g23649</name>
</gene>
<evidence type="ECO:0000313" key="1">
    <source>
        <dbReference type="EMBL" id="KAK9717620.1"/>
    </source>
</evidence>